<dbReference type="AlphaFoldDB" id="A0A9W8YK94"/>
<comment type="caution">
    <text evidence="2">The sequence shown here is derived from an EMBL/GenBank/DDBJ whole genome shotgun (WGS) entry which is preliminary data.</text>
</comment>
<proteinExistence type="predicted"/>
<evidence type="ECO:0000313" key="3">
    <source>
        <dbReference type="Proteomes" id="UP001140560"/>
    </source>
</evidence>
<reference evidence="2" key="1">
    <citation type="submission" date="2022-10" db="EMBL/GenBank/DDBJ databases">
        <title>Tapping the CABI collections for fungal endophytes: first genome assemblies for Collariella, Neodidymelliopsis, Ascochyta clinopodiicola, Didymella pomorum, Didymosphaeria variabile, Neocosmospora piperis and Neocucurbitaria cava.</title>
        <authorList>
            <person name="Hill R."/>
        </authorList>
    </citation>
    <scope>NUCLEOTIDE SEQUENCE</scope>
    <source>
        <strain evidence="2">IMI 356814</strain>
    </source>
</reference>
<dbReference type="OrthoDB" id="5234213at2759"/>
<protein>
    <submittedName>
        <fullName evidence="2">Uncharacterized protein</fullName>
    </submittedName>
</protein>
<feature type="region of interest" description="Disordered" evidence="1">
    <location>
        <begin position="1"/>
        <end position="153"/>
    </location>
</feature>
<keyword evidence="3" id="KW-1185">Reference proteome</keyword>
<evidence type="ECO:0000256" key="1">
    <source>
        <dbReference type="SAM" id="MobiDB-lite"/>
    </source>
</evidence>
<dbReference type="Proteomes" id="UP001140560">
    <property type="component" value="Unassembled WGS sequence"/>
</dbReference>
<sequence>MSSKAHSKTVRGTLDNPKTQEAIKSDKPTETLGDATSLKPENKDKSLPSKDSAPPRGQGNDKDSKSAPTVSESYRKGKDAGGADKKAKGNGREEKEDLPHSKTVRGTLAHDEGKKVNKTQVGDPASLKAETSKSEMGKGTEREGEDKSGKSKL</sequence>
<organism evidence="2 3">
    <name type="scientific">Neocucurbitaria cava</name>
    <dbReference type="NCBI Taxonomy" id="798079"/>
    <lineage>
        <taxon>Eukaryota</taxon>
        <taxon>Fungi</taxon>
        <taxon>Dikarya</taxon>
        <taxon>Ascomycota</taxon>
        <taxon>Pezizomycotina</taxon>
        <taxon>Dothideomycetes</taxon>
        <taxon>Pleosporomycetidae</taxon>
        <taxon>Pleosporales</taxon>
        <taxon>Pleosporineae</taxon>
        <taxon>Cucurbitariaceae</taxon>
        <taxon>Neocucurbitaria</taxon>
    </lineage>
</organism>
<accession>A0A9W8YK94</accession>
<dbReference type="EMBL" id="JAPEUY010000001">
    <property type="protein sequence ID" value="KAJ4377822.1"/>
    <property type="molecule type" value="Genomic_DNA"/>
</dbReference>
<gene>
    <name evidence="2" type="ORF">N0V83_000652</name>
</gene>
<feature type="compositionally biased region" description="Basic and acidic residues" evidence="1">
    <location>
        <begin position="73"/>
        <end position="100"/>
    </location>
</feature>
<evidence type="ECO:0000313" key="2">
    <source>
        <dbReference type="EMBL" id="KAJ4377822.1"/>
    </source>
</evidence>
<name>A0A9W8YK94_9PLEO</name>
<feature type="compositionally biased region" description="Basic and acidic residues" evidence="1">
    <location>
        <begin position="130"/>
        <end position="153"/>
    </location>
</feature>